<feature type="region of interest" description="Disordered" evidence="8">
    <location>
        <begin position="638"/>
        <end position="781"/>
    </location>
</feature>
<feature type="region of interest" description="Disordered" evidence="8">
    <location>
        <begin position="482"/>
        <end position="601"/>
    </location>
</feature>
<feature type="region of interest" description="Disordered" evidence="8">
    <location>
        <begin position="365"/>
        <end position="430"/>
    </location>
</feature>
<feature type="region of interest" description="Disordered" evidence="8">
    <location>
        <begin position="293"/>
        <end position="333"/>
    </location>
</feature>
<evidence type="ECO:0000256" key="6">
    <source>
        <dbReference type="ARBA" id="ARBA00023054"/>
    </source>
</evidence>
<feature type="compositionally biased region" description="Acidic residues" evidence="8">
    <location>
        <begin position="559"/>
        <end position="597"/>
    </location>
</feature>
<keyword evidence="5 7" id="KW-0346">Stress response</keyword>
<evidence type="ECO:0000256" key="3">
    <source>
        <dbReference type="ARBA" id="ARBA00020733"/>
    </source>
</evidence>
<feature type="region of interest" description="Disordered" evidence="8">
    <location>
        <begin position="1"/>
        <end position="81"/>
    </location>
</feature>
<comment type="similarity">
    <text evidence="2 7">Belongs to the NST1 family.</text>
</comment>
<dbReference type="InterPro" id="IPR025279">
    <property type="entry name" value="NST1"/>
</dbReference>
<evidence type="ECO:0000256" key="7">
    <source>
        <dbReference type="RuleBase" id="RU049441"/>
    </source>
</evidence>
<feature type="compositionally biased region" description="Low complexity" evidence="8">
    <location>
        <begin position="1089"/>
        <end position="1120"/>
    </location>
</feature>
<keyword evidence="4 7" id="KW-0963">Cytoplasm</keyword>
<proteinExistence type="inferred from homology"/>
<feature type="region of interest" description="Disordered" evidence="8">
    <location>
        <begin position="980"/>
        <end position="1033"/>
    </location>
</feature>
<feature type="compositionally biased region" description="Polar residues" evidence="8">
    <location>
        <begin position="1"/>
        <end position="12"/>
    </location>
</feature>
<dbReference type="eggNOG" id="ENOG502QSSK">
    <property type="taxonomic scope" value="Eukaryota"/>
</dbReference>
<dbReference type="Pfam" id="PF13945">
    <property type="entry name" value="NST1"/>
    <property type="match status" value="1"/>
</dbReference>
<feature type="compositionally biased region" description="Low complexity" evidence="8">
    <location>
        <begin position="293"/>
        <end position="313"/>
    </location>
</feature>
<gene>
    <name evidence="9" type="ORF">BN7_1329</name>
</gene>
<feature type="compositionally biased region" description="Polar residues" evidence="8">
    <location>
        <begin position="105"/>
        <end position="115"/>
    </location>
</feature>
<dbReference type="InParanoid" id="K0KA46"/>
<feature type="compositionally biased region" description="Polar residues" evidence="8">
    <location>
        <begin position="365"/>
        <end position="375"/>
    </location>
</feature>
<evidence type="ECO:0000313" key="9">
    <source>
        <dbReference type="EMBL" id="CCH41790.1"/>
    </source>
</evidence>
<evidence type="ECO:0000256" key="8">
    <source>
        <dbReference type="SAM" id="MobiDB-lite"/>
    </source>
</evidence>
<accession>K0KA46</accession>
<feature type="compositionally biased region" description="Polar residues" evidence="8">
    <location>
        <begin position="19"/>
        <end position="40"/>
    </location>
</feature>
<dbReference type="GO" id="GO:0005737">
    <property type="term" value="C:cytoplasm"/>
    <property type="evidence" value="ECO:0007669"/>
    <property type="project" value="UniProtKB-SubCell"/>
</dbReference>
<comment type="function">
    <text evidence="7">May act as a negative regulator of salt tolerance.</text>
</comment>
<name>K0KA46_WICCF</name>
<feature type="coiled-coil region" evidence="7">
    <location>
        <begin position="451"/>
        <end position="478"/>
    </location>
</feature>
<feature type="compositionally biased region" description="Low complexity" evidence="8">
    <location>
        <begin position="833"/>
        <end position="856"/>
    </location>
</feature>
<keyword evidence="6 7" id="KW-0175">Coiled coil</keyword>
<feature type="compositionally biased region" description="Low complexity" evidence="8">
    <location>
        <begin position="1002"/>
        <end position="1022"/>
    </location>
</feature>
<feature type="region of interest" description="Disordered" evidence="8">
    <location>
        <begin position="804"/>
        <end position="861"/>
    </location>
</feature>
<evidence type="ECO:0000313" key="10">
    <source>
        <dbReference type="Proteomes" id="UP000009328"/>
    </source>
</evidence>
<feature type="region of interest" description="Disordered" evidence="8">
    <location>
        <begin position="245"/>
        <end position="269"/>
    </location>
</feature>
<feature type="compositionally biased region" description="Low complexity" evidence="8">
    <location>
        <begin position="116"/>
        <end position="130"/>
    </location>
</feature>
<dbReference type="HOGENOM" id="CLU_003284_0_0_1"/>
<feature type="compositionally biased region" description="Basic and acidic residues" evidence="8">
    <location>
        <begin position="487"/>
        <end position="508"/>
    </location>
</feature>
<protein>
    <recommendedName>
        <fullName evidence="3 7">Stress response protein NST1</fullName>
    </recommendedName>
</protein>
<evidence type="ECO:0000256" key="4">
    <source>
        <dbReference type="ARBA" id="ARBA00022490"/>
    </source>
</evidence>
<feature type="compositionally biased region" description="Polar residues" evidence="8">
    <location>
        <begin position="509"/>
        <end position="520"/>
    </location>
</feature>
<comment type="subcellular location">
    <subcellularLocation>
        <location evidence="1 7">Cytoplasm</location>
    </subcellularLocation>
</comment>
<keyword evidence="10" id="KW-1185">Reference proteome</keyword>
<dbReference type="STRING" id="1206466.K0KA46"/>
<evidence type="ECO:0000256" key="2">
    <source>
        <dbReference type="ARBA" id="ARBA00007112"/>
    </source>
</evidence>
<feature type="compositionally biased region" description="Basic residues" evidence="8">
    <location>
        <begin position="537"/>
        <end position="552"/>
    </location>
</feature>
<evidence type="ECO:0000256" key="5">
    <source>
        <dbReference type="ARBA" id="ARBA00023016"/>
    </source>
</evidence>
<feature type="compositionally biased region" description="Low complexity" evidence="8">
    <location>
        <begin position="257"/>
        <end position="269"/>
    </location>
</feature>
<feature type="compositionally biased region" description="Basic and acidic residues" evidence="8">
    <location>
        <begin position="638"/>
        <end position="650"/>
    </location>
</feature>
<feature type="compositionally biased region" description="Basic residues" evidence="8">
    <location>
        <begin position="49"/>
        <end position="62"/>
    </location>
</feature>
<feature type="compositionally biased region" description="Basic residues" evidence="8">
    <location>
        <begin position="651"/>
        <end position="663"/>
    </location>
</feature>
<sequence>MSSNLQRQNMPKSNGGGNSTNLVNGSSIQFEYNNQNQSQISTNETTGTKKNKKKKKKSKSKKSNGENGENGETINELSFNDPDFVYPDSRILKQNSNGDVIVQSLEPQHQTKSNPSSVNNTIKSSKNSKNNSDKLIPDDQDDLNEQLKEYWSSLSPDEKKNLLNLERDSVFKVMKEQQRITCNCSVCGRKREIIEQELKNLYDNYFDGIDTQELIAAELFNINNKQQNQFQKHKHDQQIRQNNLQNRSRNGSSSNIQQHQQQVQQHQQQLLQQQQRAQKQQQQQQQQQQQSQQGQQNQQNQQNQNQQNQQQAQRSNRSSETQRRNGIMSVAEDLLQNDGKKFLEMMEKLAESRIQRQNQYNRKIESYGSNATNNQIEEEEEEESHDYDNEDAFEDDEDEEDEEVAEYDDEDDEYFESESEHVQYPQQGVDSEYLEEDQLSATTEKERRVLIQLQLQRQRELQSQLQREKQELRVLQDDALDNIDDSGETHSHSTHNHDHDFDHDDSEHYIQSSSRSINNTHQQHSHVHPHQHEHQGHHQHHHGLEHHHHNHNHQQGQSDMDEDEDDLEEELDDEEEEDDEAENEDYSDDGIDEEQQLEEGRQMLQLCTTKMLRQSLLEAYKRKKQEEYTKALLEEMEKEEALKKQKEEKKHREREKKKEKKRILLQQKEEERLKKEAEERRKEEEREAENKRKQQEGMRKKLEADKKKAEEKRRRELIKREKEEQKQKLAQEKKKKLEEEALKKEQEEQRLREEKLEKERKAKEEIEMQELLKKQKVEDELRRQQQLKDEKLALEEKLRSEELLKQQQAQNAQPQVQSQQVQSQPQFPPHLPQPQSQQPLQQQPFQQPLQQQRSQFFEGRSSSIASNPEFQFAQAQQQFPSTQPYVPNGTNRLFENLNHQANSQFISSPLASQVSLNRQSHLPPFSSERNDTPPGLTNLGNNFNGFGTNGLDSQIPISLFDTNPTESVSPWGQSVRLSKDINPETFSPFPNPTAAVIPNSHQQPQNPQSQQQQQPQQPQQSQFAPPAGNESLRSSIDNLTDVFAGSSLDTLNGNYNSNLLSSSASYKPNIWNNTDQHIWSSNSNSTASNGLLPQPQNSNLLNSIGSHSNPSNGLLSQSQNSNLLNPLGSQANGILGSNVAPPPPQGLGFAQQLGTQTQGGLNDNDPLRANYQLQIANAYKICKDQSPPFDEYIDLSKVLTIVQKSIPDFNSDLFLEMCNSRSNSHKFEILQLDNNQYFLKVTEFHLSSELGSAVPRANSNPFNHFNGGNDFFNDTRRSFGNGNASGGLNWGNRLLR</sequence>
<reference evidence="9 10" key="1">
    <citation type="journal article" date="2012" name="Eukaryot. Cell">
        <title>Draft genome sequence of Wickerhamomyces ciferrii NRRL Y-1031 F-60-10.</title>
        <authorList>
            <person name="Schneider J."/>
            <person name="Andrea H."/>
            <person name="Blom J."/>
            <person name="Jaenicke S."/>
            <person name="Ruckert C."/>
            <person name="Schorsch C."/>
            <person name="Szczepanowski R."/>
            <person name="Farwick M."/>
            <person name="Goesmann A."/>
            <person name="Puhler A."/>
            <person name="Schaffer S."/>
            <person name="Tauch A."/>
            <person name="Kohler T."/>
            <person name="Brinkrolf K."/>
        </authorList>
    </citation>
    <scope>NUCLEOTIDE SEQUENCE [LARGE SCALE GENOMIC DNA]</scope>
    <source>
        <strain evidence="10">ATCC 14091 / BCRC 22168 / CBS 111 / JCM 3599 / NBRC 0793 / NRRL Y-1031 F-60-10</strain>
    </source>
</reference>
<dbReference type="EMBL" id="CAIF01000029">
    <property type="protein sequence ID" value="CCH41790.1"/>
    <property type="molecule type" value="Genomic_DNA"/>
</dbReference>
<evidence type="ECO:0000256" key="1">
    <source>
        <dbReference type="ARBA" id="ARBA00004496"/>
    </source>
</evidence>
<dbReference type="Proteomes" id="UP000009328">
    <property type="component" value="Unassembled WGS sequence"/>
</dbReference>
<comment type="caution">
    <text evidence="9">The sequence shown here is derived from an EMBL/GenBank/DDBJ whole genome shotgun (WGS) entry which is preliminary data.</text>
</comment>
<feature type="region of interest" description="Disordered" evidence="8">
    <location>
        <begin position="105"/>
        <end position="139"/>
    </location>
</feature>
<feature type="compositionally biased region" description="Low complexity" evidence="8">
    <location>
        <begin position="805"/>
        <end position="825"/>
    </location>
</feature>
<organism evidence="9 10">
    <name type="scientific">Wickerhamomyces ciferrii (strain ATCC 14091 / BCRC 22168 / CBS 111 / JCM 3599 / NBRC 0793 / NRRL Y-1031 F-60-10)</name>
    <name type="common">Yeast</name>
    <name type="synonym">Pichia ciferrii</name>
    <dbReference type="NCBI Taxonomy" id="1206466"/>
    <lineage>
        <taxon>Eukaryota</taxon>
        <taxon>Fungi</taxon>
        <taxon>Dikarya</taxon>
        <taxon>Ascomycota</taxon>
        <taxon>Saccharomycotina</taxon>
        <taxon>Saccharomycetes</taxon>
        <taxon>Phaffomycetales</taxon>
        <taxon>Wickerhamomycetaceae</taxon>
        <taxon>Wickerhamomyces</taxon>
    </lineage>
</organism>
<feature type="compositionally biased region" description="Polar residues" evidence="8">
    <location>
        <begin position="245"/>
        <end position="256"/>
    </location>
</feature>
<feature type="compositionally biased region" description="Acidic residues" evidence="8">
    <location>
        <begin position="376"/>
        <end position="417"/>
    </location>
</feature>
<feature type="compositionally biased region" description="Basic and acidic residues" evidence="8">
    <location>
        <begin position="667"/>
        <end position="781"/>
    </location>
</feature>
<feature type="region of interest" description="Disordered" evidence="8">
    <location>
        <begin position="1085"/>
        <end position="1120"/>
    </location>
</feature>